<dbReference type="PANTHER" id="PTHR43245">
    <property type="entry name" value="BIFUNCTIONAL POLYMYXIN RESISTANCE PROTEIN ARNA"/>
    <property type="match status" value="1"/>
</dbReference>
<evidence type="ECO:0000256" key="1">
    <source>
        <dbReference type="ARBA" id="ARBA00009219"/>
    </source>
</evidence>
<dbReference type="EC" id="1.1.1.170" evidence="4"/>
<dbReference type="InterPro" id="IPR050177">
    <property type="entry name" value="Lipid_A_modif_metabolic_enz"/>
</dbReference>
<protein>
    <submittedName>
        <fullName evidence="4">Erg26, C-3 sterol dehydrogenase</fullName>
        <ecNumber evidence="4">1.1.1.170</ecNumber>
    </submittedName>
</protein>
<keyword evidence="2 4" id="KW-0560">Oxidoreductase</keyword>
<sequence>MASPLVFVTGGTGFVGSAIVRALLGKHPTWKLSVLDMSIDKGMCQERGITHPNVEFVAINILDIPSLNEAFQHRRPEAVIHVAGFVPPLEDRYRRRLWKQAYRINVDGTRNVLDAAKKVGVKAFVYTSTCCVVIDDYTQSYANIDERWPVVEQGTASIYGETKAVAESLVLQANGSVCEETKSTLLTCSIRPATTFGEGDHQLLPSIVSCIIDKNESVFQVGDGLNLWDTVYVGNSADAHVLALENLLSDDPSAAGEAFFIQNNEPTSFREFCLAVWKQYNGHVPSFTVPVPAGLAWVLGAVMEALTWFTHTPATLSRGSVNDATAIRYASGEKSRRILGYEPRFSTEEGLKRTCTEYRQRREKSGSHPKSNTEMLIQQLKASLN</sequence>
<dbReference type="GO" id="GO:0006694">
    <property type="term" value="P:steroid biosynthetic process"/>
    <property type="evidence" value="ECO:0007669"/>
    <property type="project" value="InterPro"/>
</dbReference>
<dbReference type="InterPro" id="IPR002225">
    <property type="entry name" value="3Beta_OHSteriod_DH/Estase"/>
</dbReference>
<dbReference type="AlphaFoldDB" id="A0AAN7T5L8"/>
<evidence type="ECO:0000256" key="2">
    <source>
        <dbReference type="ARBA" id="ARBA00023002"/>
    </source>
</evidence>
<dbReference type="Gene3D" id="3.40.50.720">
    <property type="entry name" value="NAD(P)-binding Rossmann-like Domain"/>
    <property type="match status" value="1"/>
</dbReference>
<dbReference type="SUPFAM" id="SSF51735">
    <property type="entry name" value="NAD(P)-binding Rossmann-fold domains"/>
    <property type="match status" value="1"/>
</dbReference>
<dbReference type="GO" id="GO:0000252">
    <property type="term" value="F:3-beta-hydroxysteroid dehydrogenase [NAD(P)+]/C4-decarboxylase activity"/>
    <property type="evidence" value="ECO:0007669"/>
    <property type="project" value="UniProtKB-EC"/>
</dbReference>
<dbReference type="PANTHER" id="PTHR43245:SF51">
    <property type="entry name" value="SHORT CHAIN DEHYDROGENASE_REDUCTASE FAMILY 42E, MEMBER 2"/>
    <property type="match status" value="1"/>
</dbReference>
<proteinExistence type="inferred from homology"/>
<gene>
    <name evidence="4" type="primary">ERG26_1</name>
    <name evidence="4" type="ORF">LTR05_000691</name>
</gene>
<dbReference type="Pfam" id="PF01073">
    <property type="entry name" value="3Beta_HSD"/>
    <property type="match status" value="1"/>
</dbReference>
<dbReference type="Proteomes" id="UP001309876">
    <property type="component" value="Unassembled WGS sequence"/>
</dbReference>
<evidence type="ECO:0000313" key="5">
    <source>
        <dbReference type="Proteomes" id="UP001309876"/>
    </source>
</evidence>
<feature type="domain" description="3-beta hydroxysteroid dehydrogenase/isomerase" evidence="3">
    <location>
        <begin position="8"/>
        <end position="285"/>
    </location>
</feature>
<dbReference type="InterPro" id="IPR036291">
    <property type="entry name" value="NAD(P)-bd_dom_sf"/>
</dbReference>
<accession>A0AAN7T5L8</accession>
<organism evidence="4 5">
    <name type="scientific">Lithohypha guttulata</name>
    <dbReference type="NCBI Taxonomy" id="1690604"/>
    <lineage>
        <taxon>Eukaryota</taxon>
        <taxon>Fungi</taxon>
        <taxon>Dikarya</taxon>
        <taxon>Ascomycota</taxon>
        <taxon>Pezizomycotina</taxon>
        <taxon>Eurotiomycetes</taxon>
        <taxon>Chaetothyriomycetidae</taxon>
        <taxon>Chaetothyriales</taxon>
        <taxon>Trichomeriaceae</taxon>
        <taxon>Lithohypha</taxon>
    </lineage>
</organism>
<comment type="similarity">
    <text evidence="1">Belongs to the 3-beta-HSD family.</text>
</comment>
<comment type="caution">
    <text evidence="4">The sequence shown here is derived from an EMBL/GenBank/DDBJ whole genome shotgun (WGS) entry which is preliminary data.</text>
</comment>
<evidence type="ECO:0000259" key="3">
    <source>
        <dbReference type="Pfam" id="PF01073"/>
    </source>
</evidence>
<keyword evidence="5" id="KW-1185">Reference proteome</keyword>
<name>A0AAN7T5L8_9EURO</name>
<dbReference type="EMBL" id="JAVRRJ010000001">
    <property type="protein sequence ID" value="KAK5090518.1"/>
    <property type="molecule type" value="Genomic_DNA"/>
</dbReference>
<evidence type="ECO:0000313" key="4">
    <source>
        <dbReference type="EMBL" id="KAK5090518.1"/>
    </source>
</evidence>
<reference evidence="4 5" key="1">
    <citation type="submission" date="2023-08" db="EMBL/GenBank/DDBJ databases">
        <title>Black Yeasts Isolated from many extreme environments.</title>
        <authorList>
            <person name="Coleine C."/>
            <person name="Stajich J.E."/>
            <person name="Selbmann L."/>
        </authorList>
    </citation>
    <scope>NUCLEOTIDE SEQUENCE [LARGE SCALE GENOMIC DNA]</scope>
    <source>
        <strain evidence="4 5">CCFEE 5910</strain>
    </source>
</reference>